<dbReference type="AlphaFoldDB" id="A0A5B7I4B5"/>
<proteinExistence type="predicted"/>
<reference evidence="2 3" key="1">
    <citation type="submission" date="2019-05" db="EMBL/GenBank/DDBJ databases">
        <title>Another draft genome of Portunus trituberculatus and its Hox gene families provides insights of decapod evolution.</title>
        <authorList>
            <person name="Jeong J.-H."/>
            <person name="Song I."/>
            <person name="Kim S."/>
            <person name="Choi T."/>
            <person name="Kim D."/>
            <person name="Ryu S."/>
            <person name="Kim W."/>
        </authorList>
    </citation>
    <scope>NUCLEOTIDE SEQUENCE [LARGE SCALE GENOMIC DNA]</scope>
    <source>
        <tissue evidence="2">Muscle</tissue>
    </source>
</reference>
<comment type="caution">
    <text evidence="2">The sequence shown here is derived from an EMBL/GenBank/DDBJ whole genome shotgun (WGS) entry which is preliminary data.</text>
</comment>
<dbReference type="Proteomes" id="UP000324222">
    <property type="component" value="Unassembled WGS sequence"/>
</dbReference>
<dbReference type="EMBL" id="VSRR010045114">
    <property type="protein sequence ID" value="MPC77143.1"/>
    <property type="molecule type" value="Genomic_DNA"/>
</dbReference>
<feature type="compositionally biased region" description="Polar residues" evidence="1">
    <location>
        <begin position="1"/>
        <end position="16"/>
    </location>
</feature>
<sequence>MLSTLVKQVEPSTSQQPRLPHTPHHHHPPDLSLPRHTASRPPPPRSPLLLHNTPQVTARAHHSLTPAGHARTHTLPRDQPDMSTKSPEHSEMRLLPLARGLLYSFPISTVKLKACRVVSVIWWVKRKENAAAPNLISGGRPPTAEGMTPTHHLIITAKSTPQHGSTVRHAHKNTSHTPRTPEAHPRAPLGRQKPRGSQNDGPPHTDPPHFPG</sequence>
<feature type="region of interest" description="Disordered" evidence="1">
    <location>
        <begin position="1"/>
        <end position="90"/>
    </location>
</feature>
<accession>A0A5B7I4B5</accession>
<evidence type="ECO:0000313" key="2">
    <source>
        <dbReference type="EMBL" id="MPC77143.1"/>
    </source>
</evidence>
<organism evidence="2 3">
    <name type="scientific">Portunus trituberculatus</name>
    <name type="common">Swimming crab</name>
    <name type="synonym">Neptunus trituberculatus</name>
    <dbReference type="NCBI Taxonomy" id="210409"/>
    <lineage>
        <taxon>Eukaryota</taxon>
        <taxon>Metazoa</taxon>
        <taxon>Ecdysozoa</taxon>
        <taxon>Arthropoda</taxon>
        <taxon>Crustacea</taxon>
        <taxon>Multicrustacea</taxon>
        <taxon>Malacostraca</taxon>
        <taxon>Eumalacostraca</taxon>
        <taxon>Eucarida</taxon>
        <taxon>Decapoda</taxon>
        <taxon>Pleocyemata</taxon>
        <taxon>Brachyura</taxon>
        <taxon>Eubrachyura</taxon>
        <taxon>Portunoidea</taxon>
        <taxon>Portunidae</taxon>
        <taxon>Portuninae</taxon>
        <taxon>Portunus</taxon>
    </lineage>
</organism>
<keyword evidence="3" id="KW-1185">Reference proteome</keyword>
<name>A0A5B7I4B5_PORTR</name>
<feature type="region of interest" description="Disordered" evidence="1">
    <location>
        <begin position="160"/>
        <end position="212"/>
    </location>
</feature>
<gene>
    <name evidence="2" type="ORF">E2C01_071590</name>
</gene>
<feature type="compositionally biased region" description="Basic and acidic residues" evidence="1">
    <location>
        <begin position="75"/>
        <end position="90"/>
    </location>
</feature>
<evidence type="ECO:0000256" key="1">
    <source>
        <dbReference type="SAM" id="MobiDB-lite"/>
    </source>
</evidence>
<evidence type="ECO:0000313" key="3">
    <source>
        <dbReference type="Proteomes" id="UP000324222"/>
    </source>
</evidence>
<protein>
    <submittedName>
        <fullName evidence="2">Uncharacterized protein</fullName>
    </submittedName>
</protein>